<keyword evidence="2" id="KW-1185">Reference proteome</keyword>
<reference evidence="1" key="1">
    <citation type="submission" date="2022-12" db="EMBL/GenBank/DDBJ databases">
        <title>Genome Sequence of Lasiodiplodia mahajangana.</title>
        <authorList>
            <person name="Buettner E."/>
        </authorList>
    </citation>
    <scope>NUCLEOTIDE SEQUENCE</scope>
    <source>
        <strain evidence="1">VT137</strain>
    </source>
</reference>
<sequence>MADSRCVCRVGGDLEIFVKERYYDQGTGQDGRWQLKETASMMVSRACLQRYTSLLDTTAGNHGRAEGSRLVIDGESITAVKVWMEVLHRQIPQATNINIKDVWWAIHFGNKYLLERKEGAELTDPDTENNEDALKPAKDMSLLSGWFTRYYNMHEKYFKEKDDRGKLRAFSVLAPAYWFDCPQIFLDVTRHIAYNTAGHIENDNPTECTDQYMRGVPGRALVQLSAARGSQRGRLEKFLPRASAPCPDHEGECRDVMVFSHKKSLLKTGIKSLFSLADRKRTLNELLDNLDEYEFSLVSIRSWHGQQSINPSWSTKLCKHCSHSLFPTAKSLTSQVLRASKNVRKNFGGLCLDCMHKFKTEGDDGDYFSHDQPGQHDHGCRVKHGQPTWYFSYMGRKELMLRHQGRLAEECRERKRELKERVGA</sequence>
<dbReference type="Proteomes" id="UP001153332">
    <property type="component" value="Unassembled WGS sequence"/>
</dbReference>
<comment type="caution">
    <text evidence="1">The sequence shown here is derived from an EMBL/GenBank/DDBJ whole genome shotgun (WGS) entry which is preliminary data.</text>
</comment>
<accession>A0ACC2JIN7</accession>
<name>A0ACC2JIN7_9PEZI</name>
<evidence type="ECO:0000313" key="1">
    <source>
        <dbReference type="EMBL" id="KAJ8127152.1"/>
    </source>
</evidence>
<dbReference type="EMBL" id="JAPUUL010001537">
    <property type="protein sequence ID" value="KAJ8127152.1"/>
    <property type="molecule type" value="Genomic_DNA"/>
</dbReference>
<organism evidence="1 2">
    <name type="scientific">Lasiodiplodia mahajangana</name>
    <dbReference type="NCBI Taxonomy" id="1108764"/>
    <lineage>
        <taxon>Eukaryota</taxon>
        <taxon>Fungi</taxon>
        <taxon>Dikarya</taxon>
        <taxon>Ascomycota</taxon>
        <taxon>Pezizomycotina</taxon>
        <taxon>Dothideomycetes</taxon>
        <taxon>Dothideomycetes incertae sedis</taxon>
        <taxon>Botryosphaeriales</taxon>
        <taxon>Botryosphaeriaceae</taxon>
        <taxon>Lasiodiplodia</taxon>
    </lineage>
</organism>
<gene>
    <name evidence="1" type="ORF">O1611_g6482</name>
</gene>
<protein>
    <submittedName>
        <fullName evidence="1">Uncharacterized protein</fullName>
    </submittedName>
</protein>
<evidence type="ECO:0000313" key="2">
    <source>
        <dbReference type="Proteomes" id="UP001153332"/>
    </source>
</evidence>
<proteinExistence type="predicted"/>